<dbReference type="EMBL" id="FNYH01000003">
    <property type="protein sequence ID" value="SEI52891.1"/>
    <property type="molecule type" value="Genomic_DNA"/>
</dbReference>
<accession>A0A1H6RAQ1</accession>
<evidence type="ECO:0000259" key="7">
    <source>
        <dbReference type="Pfam" id="PF03775"/>
    </source>
</evidence>
<keyword evidence="3 6" id="KW-0717">Septation</keyword>
<dbReference type="SUPFAM" id="SSF63848">
    <property type="entry name" value="Cell-division inhibitor MinC, C-terminal domain"/>
    <property type="match status" value="1"/>
</dbReference>
<dbReference type="InterPro" id="IPR005526">
    <property type="entry name" value="Septum_form_inhib_MinC_C"/>
</dbReference>
<gene>
    <name evidence="6" type="primary">minC</name>
    <name evidence="9" type="ORF">SAMN05421831_103219</name>
</gene>
<dbReference type="InterPro" id="IPR013033">
    <property type="entry name" value="MinC"/>
</dbReference>
<dbReference type="InterPro" id="IPR016098">
    <property type="entry name" value="CAP/MinC_C"/>
</dbReference>
<dbReference type="GO" id="GO:0000917">
    <property type="term" value="P:division septum assembly"/>
    <property type="evidence" value="ECO:0007669"/>
    <property type="project" value="UniProtKB-KW"/>
</dbReference>
<evidence type="ECO:0000256" key="2">
    <source>
        <dbReference type="ARBA" id="ARBA00022618"/>
    </source>
</evidence>
<dbReference type="HAMAP" id="MF_00267">
    <property type="entry name" value="MinC"/>
    <property type="match status" value="1"/>
</dbReference>
<dbReference type="GO" id="GO:0051302">
    <property type="term" value="P:regulation of cell division"/>
    <property type="evidence" value="ECO:0007669"/>
    <property type="project" value="InterPro"/>
</dbReference>
<dbReference type="PANTHER" id="PTHR34108:SF1">
    <property type="entry name" value="SEPTUM SITE-DETERMINING PROTEIN MINC"/>
    <property type="match status" value="1"/>
</dbReference>
<sequence length="269" mass="29235">MEAALHTKSAKQTPCILGSDAMSTTQAAMMKVSQQALRFKGTMLPVTVMELFTADLVALEQHLASKLQDPSAFFTRSPLVLNAERLPPELMPDLAALVACCQRHELLPIAVRGGNHVWREQAWSLGLGWIDTQDNARPQNKAVPHAGAGLIVERTIRSGQQVWSPKGDLVILGSVNEGAEVLAAGSIHVYGTLRGRALAGIHGDHKARIFCMQMDAELLAIAGNYKMAEDFASPLRGKPVQTYLEAERLLLAELQLPTSNGGWRSWLQA</sequence>
<dbReference type="Pfam" id="PF03775">
    <property type="entry name" value="MinC_C"/>
    <property type="match status" value="1"/>
</dbReference>
<comment type="subunit">
    <text evidence="6">Interacts with MinD and FtsZ.</text>
</comment>
<evidence type="ECO:0000256" key="4">
    <source>
        <dbReference type="ARBA" id="ARBA00023306"/>
    </source>
</evidence>
<dbReference type="GO" id="GO:0000902">
    <property type="term" value="P:cell morphogenesis"/>
    <property type="evidence" value="ECO:0007669"/>
    <property type="project" value="InterPro"/>
</dbReference>
<evidence type="ECO:0000256" key="3">
    <source>
        <dbReference type="ARBA" id="ARBA00023210"/>
    </source>
</evidence>
<protein>
    <recommendedName>
        <fullName evidence="6">Probable septum site-determining protein MinC</fullName>
    </recommendedName>
</protein>
<dbReference type="GO" id="GO:1901891">
    <property type="term" value="P:regulation of cell septum assembly"/>
    <property type="evidence" value="ECO:0007669"/>
    <property type="project" value="InterPro"/>
</dbReference>
<evidence type="ECO:0000256" key="1">
    <source>
        <dbReference type="ARBA" id="ARBA00006291"/>
    </source>
</evidence>
<evidence type="ECO:0000256" key="5">
    <source>
        <dbReference type="ARBA" id="ARBA00025606"/>
    </source>
</evidence>
<proteinExistence type="inferred from homology"/>
<dbReference type="InterPro" id="IPR036145">
    <property type="entry name" value="MinC_C_sf"/>
</dbReference>
<comment type="similarity">
    <text evidence="1 6">Belongs to the MinC family.</text>
</comment>
<dbReference type="InterPro" id="IPR007874">
    <property type="entry name" value="MinC_N"/>
</dbReference>
<dbReference type="NCBIfam" id="TIGR01222">
    <property type="entry name" value="minC"/>
    <property type="match status" value="1"/>
</dbReference>
<feature type="domain" description="Septum formation inhibitor MinC C-terminal" evidence="7">
    <location>
        <begin position="151"/>
        <end position="250"/>
    </location>
</feature>
<evidence type="ECO:0000313" key="10">
    <source>
        <dbReference type="Proteomes" id="UP000242999"/>
    </source>
</evidence>
<name>A0A1H6RAQ1_9GAMM</name>
<dbReference type="PANTHER" id="PTHR34108">
    <property type="entry name" value="SEPTUM SITE-DETERMINING PROTEIN MINC"/>
    <property type="match status" value="1"/>
</dbReference>
<organism evidence="9 10">
    <name type="scientific">Allopseudospirillum japonicum</name>
    <dbReference type="NCBI Taxonomy" id="64971"/>
    <lineage>
        <taxon>Bacteria</taxon>
        <taxon>Pseudomonadati</taxon>
        <taxon>Pseudomonadota</taxon>
        <taxon>Gammaproteobacteria</taxon>
        <taxon>Oceanospirillales</taxon>
        <taxon>Oceanospirillaceae</taxon>
        <taxon>Allopseudospirillum</taxon>
    </lineage>
</organism>
<dbReference type="Gene3D" id="2.160.20.70">
    <property type="match status" value="1"/>
</dbReference>
<reference evidence="10" key="1">
    <citation type="submission" date="2016-10" db="EMBL/GenBank/DDBJ databases">
        <authorList>
            <person name="Varghese N."/>
            <person name="Submissions S."/>
        </authorList>
    </citation>
    <scope>NUCLEOTIDE SEQUENCE [LARGE SCALE GENOMIC DNA]</scope>
    <source>
        <strain evidence="10">DSM 7165</strain>
    </source>
</reference>
<evidence type="ECO:0000256" key="6">
    <source>
        <dbReference type="HAMAP-Rule" id="MF_00267"/>
    </source>
</evidence>
<keyword evidence="4 6" id="KW-0131">Cell cycle</keyword>
<dbReference type="STRING" id="64971.SAMN05421831_103219"/>
<feature type="domain" description="Septum formation inhibitor MinC N-terminal" evidence="8">
    <location>
        <begin position="38"/>
        <end position="108"/>
    </location>
</feature>
<evidence type="ECO:0000259" key="8">
    <source>
        <dbReference type="Pfam" id="PF05209"/>
    </source>
</evidence>
<dbReference type="AlphaFoldDB" id="A0A1H6RAQ1"/>
<dbReference type="Proteomes" id="UP000242999">
    <property type="component" value="Unassembled WGS sequence"/>
</dbReference>
<dbReference type="Gene3D" id="3.30.70.260">
    <property type="match status" value="1"/>
</dbReference>
<evidence type="ECO:0000313" key="9">
    <source>
        <dbReference type="EMBL" id="SEI52891.1"/>
    </source>
</evidence>
<comment type="function">
    <text evidence="5 6">Cell division inhibitor that blocks the formation of polar Z ring septums. Rapidly oscillates between the poles of the cell to destabilize FtsZ filaments that have formed before they mature into polar Z rings. Prevents FtsZ polymerization.</text>
</comment>
<keyword evidence="10" id="KW-1185">Reference proteome</keyword>
<keyword evidence="2 6" id="KW-0132">Cell division</keyword>
<dbReference type="Pfam" id="PF05209">
    <property type="entry name" value="MinC_N"/>
    <property type="match status" value="1"/>
</dbReference>